<reference evidence="3 4" key="1">
    <citation type="journal article" date="2018" name="Evol. Lett.">
        <title>Horizontal gene cluster transfer increased hallucinogenic mushroom diversity.</title>
        <authorList>
            <person name="Reynolds H.T."/>
            <person name="Vijayakumar V."/>
            <person name="Gluck-Thaler E."/>
            <person name="Korotkin H.B."/>
            <person name="Matheny P.B."/>
            <person name="Slot J.C."/>
        </authorList>
    </citation>
    <scope>NUCLEOTIDE SEQUENCE [LARGE SCALE GENOMIC DNA]</scope>
    <source>
        <strain evidence="3 4">2629</strain>
    </source>
</reference>
<evidence type="ECO:0000313" key="4">
    <source>
        <dbReference type="Proteomes" id="UP000284842"/>
    </source>
</evidence>
<evidence type="ECO:0000313" key="3">
    <source>
        <dbReference type="EMBL" id="PPQ64267.1"/>
    </source>
</evidence>
<evidence type="ECO:0000256" key="1">
    <source>
        <dbReference type="SAM" id="MobiDB-lite"/>
    </source>
</evidence>
<feature type="compositionally biased region" description="Low complexity" evidence="1">
    <location>
        <begin position="127"/>
        <end position="140"/>
    </location>
</feature>
<sequence length="140" mass="14985">MDFIQTLDPSKLVLGGTFTALLGASAIFDIVWMFRHEQNGFIKFLTVCLLLFKLPTFFAFASAVRQRGGQFGGLGAGNISGPTVWSMPGGFTSGDREGYQTVEDDAFIRNVRLPTGPSPPQKPPGPETTAPTAPGAYQTV</sequence>
<feature type="transmembrane region" description="Helical" evidence="2">
    <location>
        <begin position="12"/>
        <end position="34"/>
    </location>
</feature>
<comment type="caution">
    <text evidence="3">The sequence shown here is derived from an EMBL/GenBank/DDBJ whole genome shotgun (WGS) entry which is preliminary data.</text>
</comment>
<dbReference type="OrthoDB" id="2500246at2759"/>
<proteinExistence type="predicted"/>
<keyword evidence="2" id="KW-1133">Transmembrane helix</keyword>
<name>A0A409VEU4_9AGAR</name>
<gene>
    <name evidence="3" type="ORF">CVT24_008405</name>
</gene>
<dbReference type="AlphaFoldDB" id="A0A409VEU4"/>
<accession>A0A409VEU4</accession>
<organism evidence="3 4">
    <name type="scientific">Panaeolus cyanescens</name>
    <dbReference type="NCBI Taxonomy" id="181874"/>
    <lineage>
        <taxon>Eukaryota</taxon>
        <taxon>Fungi</taxon>
        <taxon>Dikarya</taxon>
        <taxon>Basidiomycota</taxon>
        <taxon>Agaricomycotina</taxon>
        <taxon>Agaricomycetes</taxon>
        <taxon>Agaricomycetidae</taxon>
        <taxon>Agaricales</taxon>
        <taxon>Agaricineae</taxon>
        <taxon>Galeropsidaceae</taxon>
        <taxon>Panaeolus</taxon>
    </lineage>
</organism>
<keyword evidence="2" id="KW-0472">Membrane</keyword>
<evidence type="ECO:0000256" key="2">
    <source>
        <dbReference type="SAM" id="Phobius"/>
    </source>
</evidence>
<feature type="region of interest" description="Disordered" evidence="1">
    <location>
        <begin position="110"/>
        <end position="140"/>
    </location>
</feature>
<protein>
    <submittedName>
        <fullName evidence="3">Uncharacterized protein</fullName>
    </submittedName>
</protein>
<feature type="compositionally biased region" description="Pro residues" evidence="1">
    <location>
        <begin position="116"/>
        <end position="126"/>
    </location>
</feature>
<keyword evidence="4" id="KW-1185">Reference proteome</keyword>
<keyword evidence="2" id="KW-0812">Transmembrane</keyword>
<dbReference type="EMBL" id="NHTK01006088">
    <property type="protein sequence ID" value="PPQ64267.1"/>
    <property type="molecule type" value="Genomic_DNA"/>
</dbReference>
<dbReference type="InParanoid" id="A0A409VEU4"/>
<dbReference type="Proteomes" id="UP000284842">
    <property type="component" value="Unassembled WGS sequence"/>
</dbReference>
<feature type="transmembrane region" description="Helical" evidence="2">
    <location>
        <begin position="40"/>
        <end position="61"/>
    </location>
</feature>